<protein>
    <submittedName>
        <fullName evidence="4">Cysteine hydrolase family protein</fullName>
        <ecNumber evidence="4">3.-.-.-</ecNumber>
    </submittedName>
</protein>
<evidence type="ECO:0000313" key="4">
    <source>
        <dbReference type="EMBL" id="MFC7392935.1"/>
    </source>
</evidence>
<keyword evidence="2 4" id="KW-0378">Hydrolase</keyword>
<name>A0ABW2PW90_9BACL</name>
<gene>
    <name evidence="4" type="ORF">ACFQRG_08035</name>
</gene>
<sequence length="189" mass="21449">MIKNSALLIIDVQEAMFSKDTPAHNGDECLEKIKRLAEKARRKGIPIIYVQHQSSEENDPLEEGSPGWEIHSSIKPEKEDWIIAKETPNAFYKTKLHSELKKMGIVHLVICGVSTEMCVDTTCRSAYSLGYDVILVKDAHTTWDSPHLNAQQIIEHHNKVLSSWFVELQAAEDINFDFSESQINSEVTE</sequence>
<dbReference type="Gene3D" id="3.40.50.850">
    <property type="entry name" value="Isochorismatase-like"/>
    <property type="match status" value="1"/>
</dbReference>
<evidence type="ECO:0000259" key="3">
    <source>
        <dbReference type="Pfam" id="PF00857"/>
    </source>
</evidence>
<dbReference type="PANTHER" id="PTHR43540">
    <property type="entry name" value="PEROXYUREIDOACRYLATE/UREIDOACRYLATE AMIDOHYDROLASE-RELATED"/>
    <property type="match status" value="1"/>
</dbReference>
<dbReference type="EMBL" id="JBHTCO010000005">
    <property type="protein sequence ID" value="MFC7392935.1"/>
    <property type="molecule type" value="Genomic_DNA"/>
</dbReference>
<dbReference type="InterPro" id="IPR000868">
    <property type="entry name" value="Isochorismatase-like_dom"/>
</dbReference>
<dbReference type="PANTHER" id="PTHR43540:SF14">
    <property type="entry name" value="ISOCHORISMATASE"/>
    <property type="match status" value="1"/>
</dbReference>
<comment type="similarity">
    <text evidence="1">Belongs to the isochorismatase family.</text>
</comment>
<reference evidence="5" key="1">
    <citation type="journal article" date="2019" name="Int. J. Syst. Evol. Microbiol.">
        <title>The Global Catalogue of Microorganisms (GCM) 10K type strain sequencing project: providing services to taxonomists for standard genome sequencing and annotation.</title>
        <authorList>
            <consortium name="The Broad Institute Genomics Platform"/>
            <consortium name="The Broad Institute Genome Sequencing Center for Infectious Disease"/>
            <person name="Wu L."/>
            <person name="Ma J."/>
        </authorList>
    </citation>
    <scope>NUCLEOTIDE SEQUENCE [LARGE SCALE GENOMIC DNA]</scope>
    <source>
        <strain evidence="5">CGMCC 1.16305</strain>
    </source>
</reference>
<evidence type="ECO:0000313" key="5">
    <source>
        <dbReference type="Proteomes" id="UP001596505"/>
    </source>
</evidence>
<dbReference type="GO" id="GO:0016787">
    <property type="term" value="F:hydrolase activity"/>
    <property type="evidence" value="ECO:0007669"/>
    <property type="project" value="UniProtKB-KW"/>
</dbReference>
<evidence type="ECO:0000256" key="1">
    <source>
        <dbReference type="ARBA" id="ARBA00006336"/>
    </source>
</evidence>
<dbReference type="Pfam" id="PF00857">
    <property type="entry name" value="Isochorismatase"/>
    <property type="match status" value="1"/>
</dbReference>
<dbReference type="RefSeq" id="WP_380965346.1">
    <property type="nucleotide sequence ID" value="NZ_JBHTCO010000005.1"/>
</dbReference>
<dbReference type="Proteomes" id="UP001596505">
    <property type="component" value="Unassembled WGS sequence"/>
</dbReference>
<dbReference type="SUPFAM" id="SSF52499">
    <property type="entry name" value="Isochorismatase-like hydrolases"/>
    <property type="match status" value="1"/>
</dbReference>
<feature type="domain" description="Isochorismatase-like" evidence="3">
    <location>
        <begin position="5"/>
        <end position="144"/>
    </location>
</feature>
<comment type="caution">
    <text evidence="4">The sequence shown here is derived from an EMBL/GenBank/DDBJ whole genome shotgun (WGS) entry which is preliminary data.</text>
</comment>
<keyword evidence="5" id="KW-1185">Reference proteome</keyword>
<organism evidence="4 5">
    <name type="scientific">Scopulibacillus cellulosilyticus</name>
    <dbReference type="NCBI Taxonomy" id="2665665"/>
    <lineage>
        <taxon>Bacteria</taxon>
        <taxon>Bacillati</taxon>
        <taxon>Bacillota</taxon>
        <taxon>Bacilli</taxon>
        <taxon>Bacillales</taxon>
        <taxon>Sporolactobacillaceae</taxon>
        <taxon>Scopulibacillus</taxon>
    </lineage>
</organism>
<dbReference type="EC" id="3.-.-.-" evidence="4"/>
<accession>A0ABW2PW90</accession>
<dbReference type="InterPro" id="IPR036380">
    <property type="entry name" value="Isochorismatase-like_sf"/>
</dbReference>
<proteinExistence type="inferred from homology"/>
<dbReference type="CDD" id="cd01014">
    <property type="entry name" value="nicotinamidase_related"/>
    <property type="match status" value="1"/>
</dbReference>
<evidence type="ECO:0000256" key="2">
    <source>
        <dbReference type="ARBA" id="ARBA00022801"/>
    </source>
</evidence>
<dbReference type="InterPro" id="IPR050272">
    <property type="entry name" value="Isochorismatase-like_hydrls"/>
</dbReference>